<accession>A0A1R4K3Q8</accession>
<keyword evidence="1" id="KW-1133">Transmembrane helix</keyword>
<dbReference type="RefSeq" id="WP_179110686.1">
    <property type="nucleotide sequence ID" value="NZ_FUKQ01000044.1"/>
</dbReference>
<dbReference type="Proteomes" id="UP000188342">
    <property type="component" value="Unassembled WGS sequence"/>
</dbReference>
<evidence type="ECO:0000313" key="2">
    <source>
        <dbReference type="EMBL" id="SJN38957.1"/>
    </source>
</evidence>
<feature type="transmembrane region" description="Helical" evidence="1">
    <location>
        <begin position="12"/>
        <end position="33"/>
    </location>
</feature>
<evidence type="ECO:0000256" key="1">
    <source>
        <dbReference type="SAM" id="Phobius"/>
    </source>
</evidence>
<protein>
    <submittedName>
        <fullName evidence="2">Uncharacterized protein</fullName>
    </submittedName>
</protein>
<name>A0A1R4K3Q8_9ACTN</name>
<feature type="transmembrane region" description="Helical" evidence="1">
    <location>
        <begin position="116"/>
        <end position="137"/>
    </location>
</feature>
<sequence>MSPLLSGALQALVVMVGGVVVVLVGAPVVQAVFRRVDRSTVSPRGAEASADSQPAGVVAAATQLRGGAWIGRLERLAIYAGLVAHYPEAIAICLAMKGLARYPELKATTTGAAERFIIGTFVSVLVACSGAGLVLGACRLVEP</sequence>
<organism evidence="2 3">
    <name type="scientific">Luteococcus japonicus LSP_Lj1</name>
    <dbReference type="NCBI Taxonomy" id="1255658"/>
    <lineage>
        <taxon>Bacteria</taxon>
        <taxon>Bacillati</taxon>
        <taxon>Actinomycetota</taxon>
        <taxon>Actinomycetes</taxon>
        <taxon>Propionibacteriales</taxon>
        <taxon>Propionibacteriaceae</taxon>
        <taxon>Luteococcus</taxon>
    </lineage>
</organism>
<dbReference type="STRING" id="1255658.FM114_11255"/>
<gene>
    <name evidence="2" type="ORF">FM114_11255</name>
</gene>
<keyword evidence="3" id="KW-1185">Reference proteome</keyword>
<keyword evidence="1" id="KW-0812">Transmembrane</keyword>
<dbReference type="EMBL" id="FUKQ01000044">
    <property type="protein sequence ID" value="SJN38957.1"/>
    <property type="molecule type" value="Genomic_DNA"/>
</dbReference>
<proteinExistence type="predicted"/>
<dbReference type="AlphaFoldDB" id="A0A1R4K3Q8"/>
<keyword evidence="1" id="KW-0472">Membrane</keyword>
<reference evidence="2 3" key="1">
    <citation type="submission" date="2017-02" db="EMBL/GenBank/DDBJ databases">
        <authorList>
            <person name="Peterson S.W."/>
        </authorList>
    </citation>
    <scope>NUCLEOTIDE SEQUENCE [LARGE SCALE GENOMIC DNA]</scope>
    <source>
        <strain evidence="2 3">LSP_Lj1</strain>
    </source>
</reference>
<evidence type="ECO:0000313" key="3">
    <source>
        <dbReference type="Proteomes" id="UP000188342"/>
    </source>
</evidence>